<feature type="transmembrane region" description="Helical" evidence="10">
    <location>
        <begin position="343"/>
        <end position="367"/>
    </location>
</feature>
<evidence type="ECO:0000256" key="2">
    <source>
        <dbReference type="ARBA" id="ARBA00010159"/>
    </source>
</evidence>
<evidence type="ECO:0000256" key="5">
    <source>
        <dbReference type="ARBA" id="ARBA00022989"/>
    </source>
</evidence>
<evidence type="ECO:0000313" key="12">
    <source>
        <dbReference type="EMBL" id="GHP04059.1"/>
    </source>
</evidence>
<name>A0A830HFE5_9CHLO</name>
<evidence type="ECO:0000256" key="4">
    <source>
        <dbReference type="ARBA" id="ARBA00022692"/>
    </source>
</evidence>
<comment type="subcellular location">
    <subcellularLocation>
        <location evidence="1">Membrane</location>
        <topology evidence="1">Multi-pass membrane protein</topology>
    </subcellularLocation>
</comment>
<feature type="compositionally biased region" description="Basic and acidic residues" evidence="9">
    <location>
        <begin position="502"/>
        <end position="520"/>
    </location>
</feature>
<dbReference type="InterPro" id="IPR013099">
    <property type="entry name" value="K_chnl_dom"/>
</dbReference>
<dbReference type="EMBL" id="BNJQ01000006">
    <property type="protein sequence ID" value="GHP04059.1"/>
    <property type="molecule type" value="Genomic_DNA"/>
</dbReference>
<evidence type="ECO:0000256" key="9">
    <source>
        <dbReference type="SAM" id="MobiDB-lite"/>
    </source>
</evidence>
<evidence type="ECO:0000256" key="3">
    <source>
        <dbReference type="ARBA" id="ARBA00022448"/>
    </source>
</evidence>
<keyword evidence="5 10" id="KW-1133">Transmembrane helix</keyword>
<feature type="domain" description="Potassium channel" evidence="11">
    <location>
        <begin position="393"/>
        <end position="477"/>
    </location>
</feature>
<reference evidence="12" key="1">
    <citation type="submission" date="2020-10" db="EMBL/GenBank/DDBJ databases">
        <title>Unveiling of a novel bifunctional photoreceptor, Dualchrome1, isolated from a cosmopolitan green alga.</title>
        <authorList>
            <person name="Suzuki S."/>
            <person name="Kawachi M."/>
        </authorList>
    </citation>
    <scope>NUCLEOTIDE SEQUENCE</scope>
    <source>
        <strain evidence="12">NIES 2893</strain>
    </source>
</reference>
<feature type="transmembrane region" description="Helical" evidence="10">
    <location>
        <begin position="450"/>
        <end position="472"/>
    </location>
</feature>
<keyword evidence="6" id="KW-0406">Ion transport</keyword>
<feature type="compositionally biased region" description="Basic and acidic residues" evidence="9">
    <location>
        <begin position="529"/>
        <end position="542"/>
    </location>
</feature>
<dbReference type="Pfam" id="PF07885">
    <property type="entry name" value="Ion_trans_2"/>
    <property type="match status" value="2"/>
</dbReference>
<keyword evidence="8 12" id="KW-0407">Ion channel</keyword>
<dbReference type="GO" id="GO:0015271">
    <property type="term" value="F:outward rectifier potassium channel activity"/>
    <property type="evidence" value="ECO:0007669"/>
    <property type="project" value="TreeGrafter"/>
</dbReference>
<evidence type="ECO:0000256" key="1">
    <source>
        <dbReference type="ARBA" id="ARBA00004141"/>
    </source>
</evidence>
<comment type="similarity">
    <text evidence="2">Belongs to the two pore domain potassium channel (TC 1.A.1.7) family.</text>
</comment>
<dbReference type="Proteomes" id="UP000660262">
    <property type="component" value="Unassembled WGS sequence"/>
</dbReference>
<keyword evidence="3" id="KW-0813">Transport</keyword>
<dbReference type="GO" id="GO:0022841">
    <property type="term" value="F:potassium ion leak channel activity"/>
    <property type="evidence" value="ECO:0007669"/>
    <property type="project" value="TreeGrafter"/>
</dbReference>
<gene>
    <name evidence="12" type="ORF">PPROV_000281300</name>
</gene>
<dbReference type="SUPFAM" id="SSF81324">
    <property type="entry name" value="Voltage-gated potassium channels"/>
    <property type="match status" value="2"/>
</dbReference>
<evidence type="ECO:0000259" key="11">
    <source>
        <dbReference type="Pfam" id="PF07885"/>
    </source>
</evidence>
<keyword evidence="4 10" id="KW-0812">Transmembrane</keyword>
<organism evidence="12 13">
    <name type="scientific">Pycnococcus provasolii</name>
    <dbReference type="NCBI Taxonomy" id="41880"/>
    <lineage>
        <taxon>Eukaryota</taxon>
        <taxon>Viridiplantae</taxon>
        <taxon>Chlorophyta</taxon>
        <taxon>Pseudoscourfieldiophyceae</taxon>
        <taxon>Pseudoscourfieldiales</taxon>
        <taxon>Pycnococcaceae</taxon>
        <taxon>Pycnococcus</taxon>
    </lineage>
</organism>
<dbReference type="Gene3D" id="1.10.287.70">
    <property type="match status" value="1"/>
</dbReference>
<feature type="domain" description="Potassium channel" evidence="11">
    <location>
        <begin position="306"/>
        <end position="360"/>
    </location>
</feature>
<dbReference type="GO" id="GO:0005774">
    <property type="term" value="C:vacuolar membrane"/>
    <property type="evidence" value="ECO:0007669"/>
    <property type="project" value="UniProtKB-ARBA"/>
</dbReference>
<proteinExistence type="inferred from homology"/>
<evidence type="ECO:0000256" key="10">
    <source>
        <dbReference type="SAM" id="Phobius"/>
    </source>
</evidence>
<dbReference type="PANTHER" id="PTHR11003">
    <property type="entry name" value="POTASSIUM CHANNEL, SUBFAMILY K"/>
    <property type="match status" value="1"/>
</dbReference>
<dbReference type="AlphaFoldDB" id="A0A830HFE5"/>
<protein>
    <submittedName>
        <fullName evidence="12">Potassium channel</fullName>
    </submittedName>
</protein>
<feature type="transmembrane region" description="Helical" evidence="10">
    <location>
        <begin position="419"/>
        <end position="438"/>
    </location>
</feature>
<sequence length="550" mass="60925">MSKIPGNGNGNGTPTSPLGSSLSPMYDEVTGGESSLPAIHSIASATKHTQNWSRANSSNKKQGLTNAVKKHQIAEQWNLWRTAGWGKGKVGPSSGEASFEGTPTSPGQTMHHLNEVVAAEVSENSRYQRFNETKDLMTQLVEQHGKTISNEGEQFDVIDTLIRALDPRQGLHALDTLSKSESESTQYSTLNRVMDFFGGFFSGVGVEADPTPTAVFKSAFLYCVLFGYLSLGARVLSNLEEGPEKDRIAKYRTDYAEHETNVYNACYGPSATNATHEPCHAAIQELAAFSAGNSVYRAQVEKLDAGEPYVHRFDYWHCFYIVFQTITTIGYGDIVPFTEDGRLFLVLFSLIGLGLHGMILIRDAVVFNRASGFLNELMDLPFFSEQYENVILISFFAALYIVVYSQIMEHLVGWSLSDCYYYAWISFTTIGYGDFSLTSGDTPGMPAKDFPWYVITWMLLTAMGLSLLAALLTSMLEASSVSLKDVLEVVMEHALEAVTNQEAREERAREELGTPEKESPTNRTVLLRKNTEKRELLKRESSQDPLNAGK</sequence>
<feature type="transmembrane region" description="Helical" evidence="10">
    <location>
        <begin position="387"/>
        <end position="407"/>
    </location>
</feature>
<evidence type="ECO:0000256" key="8">
    <source>
        <dbReference type="ARBA" id="ARBA00023303"/>
    </source>
</evidence>
<feature type="region of interest" description="Disordered" evidence="9">
    <location>
        <begin position="501"/>
        <end position="550"/>
    </location>
</feature>
<dbReference type="GO" id="GO:0030322">
    <property type="term" value="P:stabilization of membrane potential"/>
    <property type="evidence" value="ECO:0007669"/>
    <property type="project" value="TreeGrafter"/>
</dbReference>
<dbReference type="PRINTS" id="PR01333">
    <property type="entry name" value="2POREKCHANEL"/>
</dbReference>
<dbReference type="GO" id="GO:0005886">
    <property type="term" value="C:plasma membrane"/>
    <property type="evidence" value="ECO:0007669"/>
    <property type="project" value="TreeGrafter"/>
</dbReference>
<dbReference type="OrthoDB" id="415460at2759"/>
<evidence type="ECO:0000256" key="6">
    <source>
        <dbReference type="ARBA" id="ARBA00023065"/>
    </source>
</evidence>
<feature type="compositionally biased region" description="Low complexity" evidence="9">
    <location>
        <begin position="12"/>
        <end position="24"/>
    </location>
</feature>
<dbReference type="PANTHER" id="PTHR11003:SF291">
    <property type="entry name" value="IP11374P"/>
    <property type="match status" value="1"/>
</dbReference>
<accession>A0A830HFE5</accession>
<comment type="caution">
    <text evidence="12">The sequence shown here is derived from an EMBL/GenBank/DDBJ whole genome shotgun (WGS) entry which is preliminary data.</text>
</comment>
<feature type="region of interest" description="Disordered" evidence="9">
    <location>
        <begin position="87"/>
        <end position="108"/>
    </location>
</feature>
<feature type="region of interest" description="Disordered" evidence="9">
    <location>
        <begin position="1"/>
        <end position="33"/>
    </location>
</feature>
<evidence type="ECO:0000256" key="7">
    <source>
        <dbReference type="ARBA" id="ARBA00023136"/>
    </source>
</evidence>
<keyword evidence="13" id="KW-1185">Reference proteome</keyword>
<keyword evidence="7 10" id="KW-0472">Membrane</keyword>
<evidence type="ECO:0000313" key="13">
    <source>
        <dbReference type="Proteomes" id="UP000660262"/>
    </source>
</evidence>
<dbReference type="InterPro" id="IPR003280">
    <property type="entry name" value="2pore_dom_K_chnl"/>
</dbReference>